<sequence>MAGFVGADGVRASASQPIKFPACLEMCGHAVMRMLRQLPPVVTTLTRARAQQQEAAPGVRARLWEMLATPRMTPNGCHLPSSAAQMRCTMHLGQHHELHDTAAGSGSVPDSMSVSGRRERHPAVKMSQDKIGPQRKALS</sequence>
<accession>A0ABP1FN95</accession>
<gene>
    <name evidence="2" type="primary">g3629</name>
    <name evidence="2" type="ORF">VP750_LOCUS3099</name>
</gene>
<comment type="caution">
    <text evidence="2">The sequence shown here is derived from an EMBL/GenBank/DDBJ whole genome shotgun (WGS) entry which is preliminary data.</text>
</comment>
<organism evidence="2 3">
    <name type="scientific">Coccomyxa viridis</name>
    <dbReference type="NCBI Taxonomy" id="1274662"/>
    <lineage>
        <taxon>Eukaryota</taxon>
        <taxon>Viridiplantae</taxon>
        <taxon>Chlorophyta</taxon>
        <taxon>core chlorophytes</taxon>
        <taxon>Trebouxiophyceae</taxon>
        <taxon>Trebouxiophyceae incertae sedis</taxon>
        <taxon>Coccomyxaceae</taxon>
        <taxon>Coccomyxa</taxon>
    </lineage>
</organism>
<dbReference type="Proteomes" id="UP001497392">
    <property type="component" value="Unassembled WGS sequence"/>
</dbReference>
<reference evidence="2 3" key="1">
    <citation type="submission" date="2024-06" db="EMBL/GenBank/DDBJ databases">
        <authorList>
            <person name="Kraege A."/>
            <person name="Thomma B."/>
        </authorList>
    </citation>
    <scope>NUCLEOTIDE SEQUENCE [LARGE SCALE GENOMIC DNA]</scope>
</reference>
<protein>
    <submittedName>
        <fullName evidence="2">G3629 protein</fullName>
    </submittedName>
</protein>
<proteinExistence type="predicted"/>
<keyword evidence="3" id="KW-1185">Reference proteome</keyword>
<evidence type="ECO:0000256" key="1">
    <source>
        <dbReference type="SAM" id="MobiDB-lite"/>
    </source>
</evidence>
<evidence type="ECO:0000313" key="3">
    <source>
        <dbReference type="Proteomes" id="UP001497392"/>
    </source>
</evidence>
<name>A0ABP1FN95_9CHLO</name>
<evidence type="ECO:0000313" key="2">
    <source>
        <dbReference type="EMBL" id="CAL5221440.1"/>
    </source>
</evidence>
<dbReference type="EMBL" id="CAXHTA020000005">
    <property type="protein sequence ID" value="CAL5221440.1"/>
    <property type="molecule type" value="Genomic_DNA"/>
</dbReference>
<feature type="region of interest" description="Disordered" evidence="1">
    <location>
        <begin position="95"/>
        <end position="139"/>
    </location>
</feature>